<proteinExistence type="predicted"/>
<dbReference type="Proteomes" id="UP000324832">
    <property type="component" value="Unassembled WGS sequence"/>
</dbReference>
<feature type="non-terminal residue" evidence="2">
    <location>
        <position position="151"/>
    </location>
</feature>
<name>A0A5E4QZS5_9NEOP</name>
<feature type="region of interest" description="Disordered" evidence="1">
    <location>
        <begin position="1"/>
        <end position="65"/>
    </location>
</feature>
<feature type="compositionally biased region" description="Basic and acidic residues" evidence="1">
    <location>
        <begin position="50"/>
        <end position="61"/>
    </location>
</feature>
<evidence type="ECO:0000256" key="1">
    <source>
        <dbReference type="SAM" id="MobiDB-lite"/>
    </source>
</evidence>
<dbReference type="AlphaFoldDB" id="A0A5E4QZS5"/>
<evidence type="ECO:0000313" key="3">
    <source>
        <dbReference type="Proteomes" id="UP000324832"/>
    </source>
</evidence>
<organism evidence="2 3">
    <name type="scientific">Leptidea sinapis</name>
    <dbReference type="NCBI Taxonomy" id="189913"/>
    <lineage>
        <taxon>Eukaryota</taxon>
        <taxon>Metazoa</taxon>
        <taxon>Ecdysozoa</taxon>
        <taxon>Arthropoda</taxon>
        <taxon>Hexapoda</taxon>
        <taxon>Insecta</taxon>
        <taxon>Pterygota</taxon>
        <taxon>Neoptera</taxon>
        <taxon>Endopterygota</taxon>
        <taxon>Lepidoptera</taxon>
        <taxon>Glossata</taxon>
        <taxon>Ditrysia</taxon>
        <taxon>Papilionoidea</taxon>
        <taxon>Pieridae</taxon>
        <taxon>Dismorphiinae</taxon>
        <taxon>Leptidea</taxon>
    </lineage>
</organism>
<feature type="non-terminal residue" evidence="2">
    <location>
        <position position="1"/>
    </location>
</feature>
<accession>A0A5E4QZS5</accession>
<keyword evidence="3" id="KW-1185">Reference proteome</keyword>
<evidence type="ECO:0000313" key="2">
    <source>
        <dbReference type="EMBL" id="VVD03179.1"/>
    </source>
</evidence>
<gene>
    <name evidence="2" type="ORF">LSINAPIS_LOCUS13222</name>
</gene>
<dbReference type="EMBL" id="FZQP02006665">
    <property type="protein sequence ID" value="VVD03179.1"/>
    <property type="molecule type" value="Genomic_DNA"/>
</dbReference>
<feature type="compositionally biased region" description="Basic and acidic residues" evidence="1">
    <location>
        <begin position="24"/>
        <end position="36"/>
    </location>
</feature>
<sequence length="151" mass="17417">KTRSNSLGSIPINIIETQITDGNKSNEKEWQKDKSGTSKRKRIEMSPTHQKRDNPYKKQQKENLTITVPTHNQFDILSTNIDNMNEDKPPKPEPIFITEVKHISNLKEILNKVTKTEDYTMTTLRSGHVQTANKMINNIRIMTWNANGLTE</sequence>
<reference evidence="2 3" key="1">
    <citation type="submission" date="2017-07" db="EMBL/GenBank/DDBJ databases">
        <authorList>
            <person name="Talla V."/>
            <person name="Backstrom N."/>
        </authorList>
    </citation>
    <scope>NUCLEOTIDE SEQUENCE [LARGE SCALE GENOMIC DNA]</scope>
</reference>
<protein>
    <submittedName>
        <fullName evidence="2">Uncharacterized protein</fullName>
    </submittedName>
</protein>